<dbReference type="Pfam" id="PF00583">
    <property type="entry name" value="Acetyltransf_1"/>
    <property type="match status" value="1"/>
</dbReference>
<dbReference type="InterPro" id="IPR016181">
    <property type="entry name" value="Acyl_CoA_acyltransferase"/>
</dbReference>
<dbReference type="EMBL" id="JBHLTR010000002">
    <property type="protein sequence ID" value="MFC0557612.1"/>
    <property type="molecule type" value="Genomic_DNA"/>
</dbReference>
<proteinExistence type="predicted"/>
<name>A0ABV6NA16_9BACI</name>
<dbReference type="Proteomes" id="UP001589833">
    <property type="component" value="Unassembled WGS sequence"/>
</dbReference>
<organism evidence="2 3">
    <name type="scientific">Halalkalibacter alkalisediminis</name>
    <dbReference type="NCBI Taxonomy" id="935616"/>
    <lineage>
        <taxon>Bacteria</taxon>
        <taxon>Bacillati</taxon>
        <taxon>Bacillota</taxon>
        <taxon>Bacilli</taxon>
        <taxon>Bacillales</taxon>
        <taxon>Bacillaceae</taxon>
        <taxon>Halalkalibacter</taxon>
    </lineage>
</organism>
<gene>
    <name evidence="2" type="ORF">ACFFH4_00915</name>
</gene>
<evidence type="ECO:0000259" key="1">
    <source>
        <dbReference type="PROSITE" id="PS51186"/>
    </source>
</evidence>
<sequence length="116" mass="12979">MAIEMGEVDNIPKPDLHKLERVKQLFLDESEMNQLLFKVAIDKDGAIVACAGGLLKMEYAFPLAEEQSLFGWIINVYTVEQHRNNGLASKLVEEVCDWLKEKGANRARLWASSSGG</sequence>
<dbReference type="Gene3D" id="3.40.630.30">
    <property type="match status" value="1"/>
</dbReference>
<evidence type="ECO:0000313" key="3">
    <source>
        <dbReference type="Proteomes" id="UP001589833"/>
    </source>
</evidence>
<dbReference type="PROSITE" id="PS51186">
    <property type="entry name" value="GNAT"/>
    <property type="match status" value="1"/>
</dbReference>
<reference evidence="2 3" key="1">
    <citation type="submission" date="2024-09" db="EMBL/GenBank/DDBJ databases">
        <authorList>
            <person name="Sun Q."/>
            <person name="Mori K."/>
        </authorList>
    </citation>
    <scope>NUCLEOTIDE SEQUENCE [LARGE SCALE GENOMIC DNA]</scope>
    <source>
        <strain evidence="2 3">NCAIM B.02301</strain>
    </source>
</reference>
<dbReference type="SUPFAM" id="SSF55729">
    <property type="entry name" value="Acyl-CoA N-acyltransferases (Nat)"/>
    <property type="match status" value="1"/>
</dbReference>
<dbReference type="CDD" id="cd04301">
    <property type="entry name" value="NAT_SF"/>
    <property type="match status" value="1"/>
</dbReference>
<evidence type="ECO:0000313" key="2">
    <source>
        <dbReference type="EMBL" id="MFC0557612.1"/>
    </source>
</evidence>
<feature type="domain" description="N-acetyltransferase" evidence="1">
    <location>
        <begin position="1"/>
        <end position="116"/>
    </location>
</feature>
<keyword evidence="3" id="KW-1185">Reference proteome</keyword>
<protein>
    <submittedName>
        <fullName evidence="2">GNAT family N-acetyltransferase</fullName>
    </submittedName>
</protein>
<accession>A0ABV6NA16</accession>
<comment type="caution">
    <text evidence="2">The sequence shown here is derived from an EMBL/GenBank/DDBJ whole genome shotgun (WGS) entry which is preliminary data.</text>
</comment>
<dbReference type="InterPro" id="IPR000182">
    <property type="entry name" value="GNAT_dom"/>
</dbReference>